<evidence type="ECO:0000256" key="2">
    <source>
        <dbReference type="SAM" id="SignalP"/>
    </source>
</evidence>
<dbReference type="RefSeq" id="XP_046053458.1">
    <property type="nucleotide sequence ID" value="XM_046185237.1"/>
</dbReference>
<keyword evidence="4" id="KW-1185">Reference proteome</keyword>
<sequence length="155" mass="17788">MSWPDRPRPWLSTSSSCLFKLIVFVLLHSLGPFCVSTHPISQQRHVVWERTQSDTSPRHKPIQTDADLPVSTYPKMAHPQKRGNSRFNSRSCKDQNATRFVQRPSFAASISNSHEAKGLVGWCFSKEAQTRYGCKSRRGHDRRYITKNNNTTPVF</sequence>
<feature type="chain" id="PRO_5040428636" description="Secreted protein" evidence="2">
    <location>
        <begin position="37"/>
        <end position="155"/>
    </location>
</feature>
<dbReference type="GeneID" id="70215191"/>
<name>A0A9P9HVC8_FUSRE</name>
<feature type="region of interest" description="Disordered" evidence="1">
    <location>
        <begin position="50"/>
        <end position="91"/>
    </location>
</feature>
<keyword evidence="2" id="KW-0732">Signal</keyword>
<dbReference type="EMBL" id="JAGMUX010000003">
    <property type="protein sequence ID" value="KAH7264723.1"/>
    <property type="molecule type" value="Genomic_DNA"/>
</dbReference>
<protein>
    <recommendedName>
        <fullName evidence="5">Secreted protein</fullName>
    </recommendedName>
</protein>
<reference evidence="3" key="1">
    <citation type="journal article" date="2021" name="Nat. Commun.">
        <title>Genetic determinants of endophytism in the Arabidopsis root mycobiome.</title>
        <authorList>
            <person name="Mesny F."/>
            <person name="Miyauchi S."/>
            <person name="Thiergart T."/>
            <person name="Pickel B."/>
            <person name="Atanasova L."/>
            <person name="Karlsson M."/>
            <person name="Huettel B."/>
            <person name="Barry K.W."/>
            <person name="Haridas S."/>
            <person name="Chen C."/>
            <person name="Bauer D."/>
            <person name="Andreopoulos W."/>
            <person name="Pangilinan J."/>
            <person name="LaButti K."/>
            <person name="Riley R."/>
            <person name="Lipzen A."/>
            <person name="Clum A."/>
            <person name="Drula E."/>
            <person name="Henrissat B."/>
            <person name="Kohler A."/>
            <person name="Grigoriev I.V."/>
            <person name="Martin F.M."/>
            <person name="Hacquard S."/>
        </authorList>
    </citation>
    <scope>NUCLEOTIDE SEQUENCE</scope>
    <source>
        <strain evidence="3">MPI-CAGE-AT-0023</strain>
    </source>
</reference>
<accession>A0A9P9HVC8</accession>
<dbReference type="Proteomes" id="UP000720189">
    <property type="component" value="Unassembled WGS sequence"/>
</dbReference>
<evidence type="ECO:0000256" key="1">
    <source>
        <dbReference type="SAM" id="MobiDB-lite"/>
    </source>
</evidence>
<proteinExistence type="predicted"/>
<dbReference type="AlphaFoldDB" id="A0A9P9HVC8"/>
<feature type="signal peptide" evidence="2">
    <location>
        <begin position="1"/>
        <end position="36"/>
    </location>
</feature>
<organism evidence="3 4">
    <name type="scientific">Fusarium redolens</name>
    <dbReference type="NCBI Taxonomy" id="48865"/>
    <lineage>
        <taxon>Eukaryota</taxon>
        <taxon>Fungi</taxon>
        <taxon>Dikarya</taxon>
        <taxon>Ascomycota</taxon>
        <taxon>Pezizomycotina</taxon>
        <taxon>Sordariomycetes</taxon>
        <taxon>Hypocreomycetidae</taxon>
        <taxon>Hypocreales</taxon>
        <taxon>Nectriaceae</taxon>
        <taxon>Fusarium</taxon>
        <taxon>Fusarium redolens species complex</taxon>
    </lineage>
</organism>
<gene>
    <name evidence="3" type="ORF">BKA55DRAFT_220748</name>
</gene>
<evidence type="ECO:0008006" key="5">
    <source>
        <dbReference type="Google" id="ProtNLM"/>
    </source>
</evidence>
<evidence type="ECO:0000313" key="4">
    <source>
        <dbReference type="Proteomes" id="UP000720189"/>
    </source>
</evidence>
<evidence type="ECO:0000313" key="3">
    <source>
        <dbReference type="EMBL" id="KAH7264723.1"/>
    </source>
</evidence>
<comment type="caution">
    <text evidence="3">The sequence shown here is derived from an EMBL/GenBank/DDBJ whole genome shotgun (WGS) entry which is preliminary data.</text>
</comment>